<dbReference type="Gene3D" id="1.10.246.130">
    <property type="match status" value="1"/>
</dbReference>
<dbReference type="GO" id="GO:0016740">
    <property type="term" value="F:transferase activity"/>
    <property type="evidence" value="ECO:0007669"/>
    <property type="project" value="UniProtKB-KW"/>
</dbReference>
<organism evidence="2 3">
    <name type="scientific">Micavibrio aeruginosavorus</name>
    <dbReference type="NCBI Taxonomy" id="349221"/>
    <lineage>
        <taxon>Bacteria</taxon>
        <taxon>Pseudomonadati</taxon>
        <taxon>Bdellovibrionota</taxon>
        <taxon>Bdellovibrionia</taxon>
        <taxon>Bdellovibrionales</taxon>
        <taxon>Pseudobdellovibrionaceae</taxon>
        <taxon>Micavibrio</taxon>
    </lineage>
</organism>
<dbReference type="PANTHER" id="PTHR43199">
    <property type="entry name" value="GLUTATHIONE HYDROLASE"/>
    <property type="match status" value="1"/>
</dbReference>
<comment type="similarity">
    <text evidence="1">Belongs to the gamma-glutamyltransferase family.</text>
</comment>
<proteinExistence type="inferred from homology"/>
<dbReference type="SUPFAM" id="SSF56235">
    <property type="entry name" value="N-terminal nucleophile aminohydrolases (Ntn hydrolases)"/>
    <property type="match status" value="1"/>
</dbReference>
<keyword evidence="2" id="KW-0808">Transferase</keyword>
<protein>
    <submittedName>
        <fullName evidence="2">Gamma-glutamyltransferase</fullName>
    </submittedName>
</protein>
<dbReference type="Pfam" id="PF01019">
    <property type="entry name" value="G_glu_transpept"/>
    <property type="match status" value="1"/>
</dbReference>
<dbReference type="EMBL" id="QFNK01000203">
    <property type="protein sequence ID" value="PZO83618.1"/>
    <property type="molecule type" value="Genomic_DNA"/>
</dbReference>
<sequence>MQQEPLYLSKKASMPARTFGGVLLAFSAFILLLQPVMAQNAPANPEIATPVQRGSTATGTRYMAVTAHPLATQVGAEILRGGGSAADAAVAVQLVLGLVEPQSSGIGGGGFALYYDAKTGQVHTFDGRETAPSTAGQYLFTGKDGKPMDFYDAAIGGRSVGVPGTVRLLEMLHKRFGVKPWRDLFSPAITIAETGFTVTPRLAAMVDNDYERLTSFVPAKLYFYPDAFTPIKEGQRLSNPSYAQTLRRIATEGADAFYKGGIAEDIVKTVREAPGNPGLLSIEDLSGYKAIERKSVCSTYRAHLICTVGEPSSGGLALLSALGILENFNMAAQRPDDPRTWHVIAEASRLAFADRDQYMADPHYV</sequence>
<name>A0A2W5BQC2_9BACT</name>
<feature type="non-terminal residue" evidence="2">
    <location>
        <position position="365"/>
    </location>
</feature>
<dbReference type="InterPro" id="IPR043138">
    <property type="entry name" value="GGT_lsub"/>
</dbReference>
<evidence type="ECO:0000313" key="2">
    <source>
        <dbReference type="EMBL" id="PZO83618.1"/>
    </source>
</evidence>
<evidence type="ECO:0000313" key="3">
    <source>
        <dbReference type="Proteomes" id="UP000249557"/>
    </source>
</evidence>
<reference evidence="2 3" key="1">
    <citation type="submission" date="2017-08" db="EMBL/GenBank/DDBJ databases">
        <title>Infants hospitalized years apart are colonized by the same room-sourced microbial strains.</title>
        <authorList>
            <person name="Brooks B."/>
            <person name="Olm M.R."/>
            <person name="Firek B.A."/>
            <person name="Baker R."/>
            <person name="Thomas B.C."/>
            <person name="Morowitz M.J."/>
            <person name="Banfield J.F."/>
        </authorList>
    </citation>
    <scope>NUCLEOTIDE SEQUENCE [LARGE SCALE GENOMIC DNA]</scope>
    <source>
        <strain evidence="2">S2_018_000_R2_104</strain>
    </source>
</reference>
<comment type="caution">
    <text evidence="2">The sequence shown here is derived from an EMBL/GenBank/DDBJ whole genome shotgun (WGS) entry which is preliminary data.</text>
</comment>
<dbReference type="Proteomes" id="UP000249557">
    <property type="component" value="Unassembled WGS sequence"/>
</dbReference>
<gene>
    <name evidence="2" type="ORF">DI626_08885</name>
</gene>
<dbReference type="PANTHER" id="PTHR43199:SF1">
    <property type="entry name" value="GLUTATHIONE HYDROLASE PROENZYME"/>
    <property type="match status" value="1"/>
</dbReference>
<accession>A0A2W5BQC2</accession>
<dbReference type="InterPro" id="IPR051792">
    <property type="entry name" value="GGT_bact"/>
</dbReference>
<dbReference type="InterPro" id="IPR029055">
    <property type="entry name" value="Ntn_hydrolases_N"/>
</dbReference>
<dbReference type="PRINTS" id="PR01210">
    <property type="entry name" value="GGTRANSPTASE"/>
</dbReference>
<evidence type="ECO:0000256" key="1">
    <source>
        <dbReference type="ARBA" id="ARBA00009381"/>
    </source>
</evidence>
<dbReference type="AlphaFoldDB" id="A0A2W5BQC2"/>